<dbReference type="AlphaFoldDB" id="A0AAN7AB65"/>
<dbReference type="Proteomes" id="UP001302126">
    <property type="component" value="Unassembled WGS sequence"/>
</dbReference>
<comment type="caution">
    <text evidence="1">The sequence shown here is derived from an EMBL/GenBank/DDBJ whole genome shotgun (WGS) entry which is preliminary data.</text>
</comment>
<organism evidence="1 2">
    <name type="scientific">Podospora australis</name>
    <dbReference type="NCBI Taxonomy" id="1536484"/>
    <lineage>
        <taxon>Eukaryota</taxon>
        <taxon>Fungi</taxon>
        <taxon>Dikarya</taxon>
        <taxon>Ascomycota</taxon>
        <taxon>Pezizomycotina</taxon>
        <taxon>Sordariomycetes</taxon>
        <taxon>Sordariomycetidae</taxon>
        <taxon>Sordariales</taxon>
        <taxon>Podosporaceae</taxon>
        <taxon>Podospora</taxon>
    </lineage>
</organism>
<keyword evidence="2" id="KW-1185">Reference proteome</keyword>
<protein>
    <submittedName>
        <fullName evidence="1">Uncharacterized protein</fullName>
    </submittedName>
</protein>
<name>A0AAN7AB65_9PEZI</name>
<accession>A0AAN7AB65</accession>
<proteinExistence type="predicted"/>
<sequence>MQTFHLHLYIWSEEGADHEDIELYLRSFGAFFRIRYNRALLGNSSLYSSFLNSLRILRGDNEKECAEEVERLKKDFEPLMTELAPRLPVSTDYLYDFLYPQWFVLNAAAAPDNMTLQPQWEKKIWRGDIDFPGGYIIPCKRQSLLDVLESVGRYSSRQVRLLPSPSEGKLDPYLRGPGKVSVGDTTCYFKAWQPGRGKSGATYHELRAYQMIAN</sequence>
<gene>
    <name evidence="1" type="ORF">QBC35DRAFT_190935</name>
</gene>
<reference evidence="1" key="1">
    <citation type="journal article" date="2023" name="Mol. Phylogenet. Evol.">
        <title>Genome-scale phylogeny and comparative genomics of the fungal order Sordariales.</title>
        <authorList>
            <person name="Hensen N."/>
            <person name="Bonometti L."/>
            <person name="Westerberg I."/>
            <person name="Brannstrom I.O."/>
            <person name="Guillou S."/>
            <person name="Cros-Aarteil S."/>
            <person name="Calhoun S."/>
            <person name="Haridas S."/>
            <person name="Kuo A."/>
            <person name="Mondo S."/>
            <person name="Pangilinan J."/>
            <person name="Riley R."/>
            <person name="LaButti K."/>
            <person name="Andreopoulos B."/>
            <person name="Lipzen A."/>
            <person name="Chen C."/>
            <person name="Yan M."/>
            <person name="Daum C."/>
            <person name="Ng V."/>
            <person name="Clum A."/>
            <person name="Steindorff A."/>
            <person name="Ohm R.A."/>
            <person name="Martin F."/>
            <person name="Silar P."/>
            <person name="Natvig D.O."/>
            <person name="Lalanne C."/>
            <person name="Gautier V."/>
            <person name="Ament-Velasquez S.L."/>
            <person name="Kruys A."/>
            <person name="Hutchinson M.I."/>
            <person name="Powell A.J."/>
            <person name="Barry K."/>
            <person name="Miller A.N."/>
            <person name="Grigoriev I.V."/>
            <person name="Debuchy R."/>
            <person name="Gladieux P."/>
            <person name="Hiltunen Thoren M."/>
            <person name="Johannesson H."/>
        </authorList>
    </citation>
    <scope>NUCLEOTIDE SEQUENCE</scope>
    <source>
        <strain evidence="1">PSN309</strain>
    </source>
</reference>
<feature type="non-terminal residue" evidence="1">
    <location>
        <position position="214"/>
    </location>
</feature>
<evidence type="ECO:0000313" key="2">
    <source>
        <dbReference type="Proteomes" id="UP001302126"/>
    </source>
</evidence>
<reference evidence="1" key="2">
    <citation type="submission" date="2023-05" db="EMBL/GenBank/DDBJ databases">
        <authorList>
            <consortium name="Lawrence Berkeley National Laboratory"/>
            <person name="Steindorff A."/>
            <person name="Hensen N."/>
            <person name="Bonometti L."/>
            <person name="Westerberg I."/>
            <person name="Brannstrom I.O."/>
            <person name="Guillou S."/>
            <person name="Cros-Aarteil S."/>
            <person name="Calhoun S."/>
            <person name="Haridas S."/>
            <person name="Kuo A."/>
            <person name="Mondo S."/>
            <person name="Pangilinan J."/>
            <person name="Riley R."/>
            <person name="Labutti K."/>
            <person name="Andreopoulos B."/>
            <person name="Lipzen A."/>
            <person name="Chen C."/>
            <person name="Yanf M."/>
            <person name="Daum C."/>
            <person name="Ng V."/>
            <person name="Clum A."/>
            <person name="Ohm R."/>
            <person name="Martin F."/>
            <person name="Silar P."/>
            <person name="Natvig D."/>
            <person name="Lalanne C."/>
            <person name="Gautier V."/>
            <person name="Ament-Velasquez S.L."/>
            <person name="Kruys A."/>
            <person name="Hutchinson M.I."/>
            <person name="Powell A.J."/>
            <person name="Barry K."/>
            <person name="Miller A.N."/>
            <person name="Grigoriev I.V."/>
            <person name="Debuchy R."/>
            <person name="Gladieux P."/>
            <person name="Thoren M.H."/>
            <person name="Johannesson H."/>
        </authorList>
    </citation>
    <scope>NUCLEOTIDE SEQUENCE</scope>
    <source>
        <strain evidence="1">PSN309</strain>
    </source>
</reference>
<evidence type="ECO:0000313" key="1">
    <source>
        <dbReference type="EMBL" id="KAK4182181.1"/>
    </source>
</evidence>
<dbReference type="EMBL" id="MU864723">
    <property type="protein sequence ID" value="KAK4182181.1"/>
    <property type="molecule type" value="Genomic_DNA"/>
</dbReference>